<keyword evidence="3" id="KW-1185">Reference proteome</keyword>
<feature type="compositionally biased region" description="Basic and acidic residues" evidence="1">
    <location>
        <begin position="167"/>
        <end position="192"/>
    </location>
</feature>
<dbReference type="AlphaFoldDB" id="A0A401TZ77"/>
<evidence type="ECO:0000313" key="3">
    <source>
        <dbReference type="Proteomes" id="UP000287033"/>
    </source>
</evidence>
<feature type="region of interest" description="Disordered" evidence="1">
    <location>
        <begin position="140"/>
        <end position="192"/>
    </location>
</feature>
<feature type="non-terminal residue" evidence="2">
    <location>
        <position position="1"/>
    </location>
</feature>
<protein>
    <submittedName>
        <fullName evidence="2">Uncharacterized protein</fullName>
    </submittedName>
</protein>
<comment type="caution">
    <text evidence="2">The sequence shown here is derived from an EMBL/GenBank/DDBJ whole genome shotgun (WGS) entry which is preliminary data.</text>
</comment>
<feature type="compositionally biased region" description="Basic and acidic residues" evidence="1">
    <location>
        <begin position="140"/>
        <end position="157"/>
    </location>
</feature>
<proteinExistence type="predicted"/>
<feature type="compositionally biased region" description="Basic and acidic residues" evidence="1">
    <location>
        <begin position="21"/>
        <end position="49"/>
    </location>
</feature>
<name>A0A401TZ77_CHIPU</name>
<organism evidence="2 3">
    <name type="scientific">Chiloscyllium punctatum</name>
    <name type="common">Brownbanded bambooshark</name>
    <name type="synonym">Hemiscyllium punctatum</name>
    <dbReference type="NCBI Taxonomy" id="137246"/>
    <lineage>
        <taxon>Eukaryota</taxon>
        <taxon>Metazoa</taxon>
        <taxon>Chordata</taxon>
        <taxon>Craniata</taxon>
        <taxon>Vertebrata</taxon>
        <taxon>Chondrichthyes</taxon>
        <taxon>Elasmobranchii</taxon>
        <taxon>Galeomorphii</taxon>
        <taxon>Galeoidea</taxon>
        <taxon>Orectolobiformes</taxon>
        <taxon>Hemiscylliidae</taxon>
        <taxon>Chiloscyllium</taxon>
    </lineage>
</organism>
<dbReference type="EMBL" id="BEZZ01222157">
    <property type="protein sequence ID" value="GCC47961.1"/>
    <property type="molecule type" value="Genomic_DNA"/>
</dbReference>
<feature type="non-terminal residue" evidence="2">
    <location>
        <position position="205"/>
    </location>
</feature>
<feature type="region of interest" description="Disordered" evidence="1">
    <location>
        <begin position="1"/>
        <end position="58"/>
    </location>
</feature>
<gene>
    <name evidence="2" type="ORF">chiPu_0031914</name>
</gene>
<sequence length="205" mass="22962">RERDDPPFAGEQIVVADPDQGAERGHGVGHAGAEERQRRLGDDREREVDGGDDEDRAHRIRQHVPQHDFLRRQADQLRRRHIILVLLDHHRSAHGAGILHPEAEADRDDQHAERAHLVEPVAEQRLGDAINQQCDQDRRKGELHVGDPHDHAVDHAAEIAGDQPEGDAERAGEDHAGQADRKRDAQAVEDRREHVAALLVGAEQE</sequence>
<accession>A0A401TZ77</accession>
<dbReference type="OMA" id="AIPEIPC"/>
<evidence type="ECO:0000256" key="1">
    <source>
        <dbReference type="SAM" id="MobiDB-lite"/>
    </source>
</evidence>
<evidence type="ECO:0000313" key="2">
    <source>
        <dbReference type="EMBL" id="GCC47961.1"/>
    </source>
</evidence>
<dbReference type="Proteomes" id="UP000287033">
    <property type="component" value="Unassembled WGS sequence"/>
</dbReference>
<reference evidence="2 3" key="1">
    <citation type="journal article" date="2018" name="Nat. Ecol. Evol.">
        <title>Shark genomes provide insights into elasmobranch evolution and the origin of vertebrates.</title>
        <authorList>
            <person name="Hara Y"/>
            <person name="Yamaguchi K"/>
            <person name="Onimaru K"/>
            <person name="Kadota M"/>
            <person name="Koyanagi M"/>
            <person name="Keeley SD"/>
            <person name="Tatsumi K"/>
            <person name="Tanaka K"/>
            <person name="Motone F"/>
            <person name="Kageyama Y"/>
            <person name="Nozu R"/>
            <person name="Adachi N"/>
            <person name="Nishimura O"/>
            <person name="Nakagawa R"/>
            <person name="Tanegashima C"/>
            <person name="Kiyatake I"/>
            <person name="Matsumoto R"/>
            <person name="Murakumo K"/>
            <person name="Nishida K"/>
            <person name="Terakita A"/>
            <person name="Kuratani S"/>
            <person name="Sato K"/>
            <person name="Hyodo S Kuraku.S."/>
        </authorList>
    </citation>
    <scope>NUCLEOTIDE SEQUENCE [LARGE SCALE GENOMIC DNA]</scope>
</reference>